<feature type="transmembrane region" description="Helical" evidence="1">
    <location>
        <begin position="138"/>
        <end position="157"/>
    </location>
</feature>
<evidence type="ECO:0000313" key="3">
    <source>
        <dbReference type="Proteomes" id="UP001385951"/>
    </source>
</evidence>
<name>A0AAW0F8N9_9APHY</name>
<keyword evidence="1" id="KW-0472">Membrane</keyword>
<dbReference type="AlphaFoldDB" id="A0AAW0F8N9"/>
<proteinExistence type="predicted"/>
<evidence type="ECO:0000313" key="2">
    <source>
        <dbReference type="EMBL" id="KAK7676303.1"/>
    </source>
</evidence>
<accession>A0AAW0F8N9</accession>
<feature type="transmembrane region" description="Helical" evidence="1">
    <location>
        <begin position="249"/>
        <end position="267"/>
    </location>
</feature>
<gene>
    <name evidence="2" type="ORF">QCA50_020757</name>
</gene>
<feature type="transmembrane region" description="Helical" evidence="1">
    <location>
        <begin position="177"/>
        <end position="198"/>
    </location>
</feature>
<keyword evidence="1" id="KW-1133">Transmembrane helix</keyword>
<dbReference type="Proteomes" id="UP001385951">
    <property type="component" value="Unassembled WGS sequence"/>
</dbReference>
<reference evidence="2 3" key="1">
    <citation type="submission" date="2022-09" db="EMBL/GenBank/DDBJ databases">
        <authorList>
            <person name="Palmer J.M."/>
        </authorList>
    </citation>
    <scope>NUCLEOTIDE SEQUENCE [LARGE SCALE GENOMIC DNA]</scope>
    <source>
        <strain evidence="2 3">DSM 7382</strain>
    </source>
</reference>
<sequence>MPSPYATQEPAVSLWFEQTIHAGIHLGSIAYGMHILIYSTCAYYLIHEGRKGNWKWLTYITLLLALGTLNIAINMHLEEVDWINERNFPGGPLAHLISSQSSALNVAGDVASDLVPFFADGLLIYRVYIVWGKWYMAVIPGIALLATLALGILSAVQTAQPNASLWSNGVLNFTVPFFSLTMALNIFLTLLLIFRLLYMRHQLRSTIGPQYGRTYTSIATMILESALPNALISFIFVVLYAIHNPAANLLLPLQVQLNCFSPVLIILRVTRGRAWTANTVSELQNGSKSLRFDTSAYSSTAVGANSGNGGADISMTNLKRSHDSDSHLASKSDYVV</sequence>
<evidence type="ECO:0000256" key="1">
    <source>
        <dbReference type="SAM" id="Phobius"/>
    </source>
</evidence>
<keyword evidence="1" id="KW-0812">Transmembrane</keyword>
<feature type="transmembrane region" description="Helical" evidence="1">
    <location>
        <begin position="57"/>
        <end position="77"/>
    </location>
</feature>
<organism evidence="2 3">
    <name type="scientific">Cerrena zonata</name>
    <dbReference type="NCBI Taxonomy" id="2478898"/>
    <lineage>
        <taxon>Eukaryota</taxon>
        <taxon>Fungi</taxon>
        <taxon>Dikarya</taxon>
        <taxon>Basidiomycota</taxon>
        <taxon>Agaricomycotina</taxon>
        <taxon>Agaricomycetes</taxon>
        <taxon>Polyporales</taxon>
        <taxon>Cerrenaceae</taxon>
        <taxon>Cerrena</taxon>
    </lineage>
</organism>
<keyword evidence="3" id="KW-1185">Reference proteome</keyword>
<dbReference type="EMBL" id="JASBNA010000124">
    <property type="protein sequence ID" value="KAK7676303.1"/>
    <property type="molecule type" value="Genomic_DNA"/>
</dbReference>
<protein>
    <submittedName>
        <fullName evidence="2">Uncharacterized protein</fullName>
    </submittedName>
</protein>
<feature type="transmembrane region" description="Helical" evidence="1">
    <location>
        <begin position="20"/>
        <end position="45"/>
    </location>
</feature>
<feature type="transmembrane region" description="Helical" evidence="1">
    <location>
        <begin position="218"/>
        <end position="243"/>
    </location>
</feature>
<comment type="caution">
    <text evidence="2">The sequence shown here is derived from an EMBL/GenBank/DDBJ whole genome shotgun (WGS) entry which is preliminary data.</text>
</comment>